<evidence type="ECO:0008006" key="5">
    <source>
        <dbReference type="Google" id="ProtNLM"/>
    </source>
</evidence>
<feature type="compositionally biased region" description="Basic and acidic residues" evidence="1">
    <location>
        <begin position="1"/>
        <end position="10"/>
    </location>
</feature>
<evidence type="ECO:0000256" key="1">
    <source>
        <dbReference type="SAM" id="MobiDB-lite"/>
    </source>
</evidence>
<feature type="region of interest" description="Disordered" evidence="1">
    <location>
        <begin position="1"/>
        <end position="22"/>
    </location>
</feature>
<reference evidence="3 4" key="1">
    <citation type="journal article" date="2011" name="Proc. Natl. Acad. Sci. U.S.A.">
        <title>Genome and transcriptome analyses of the mountain pine beetle-fungal symbiont Grosmannia clavigera, a lodgepole pine pathogen.</title>
        <authorList>
            <person name="DiGuistini S."/>
            <person name="Wang Y."/>
            <person name="Liao N.Y."/>
            <person name="Taylor G."/>
            <person name="Tanguay P."/>
            <person name="Feau N."/>
            <person name="Henrissat B."/>
            <person name="Chan S.K."/>
            <person name="Hesse-Orce U."/>
            <person name="Alamouti S.M."/>
            <person name="Tsui C.K.M."/>
            <person name="Docking R.T."/>
            <person name="Levasseur A."/>
            <person name="Haridas S."/>
            <person name="Robertson G."/>
            <person name="Birol I."/>
            <person name="Holt R.A."/>
            <person name="Marra M.A."/>
            <person name="Hamelin R.C."/>
            <person name="Hirst M."/>
            <person name="Jones S.J.M."/>
            <person name="Bohlmann J."/>
            <person name="Breuil C."/>
        </authorList>
    </citation>
    <scope>NUCLEOTIDE SEQUENCE [LARGE SCALE GENOMIC DNA]</scope>
    <source>
        <strain evidence="4">kw1407 / UAMH 11150</strain>
    </source>
</reference>
<name>F0XDT0_GROCL</name>
<feature type="transmembrane region" description="Helical" evidence="2">
    <location>
        <begin position="252"/>
        <end position="270"/>
    </location>
</feature>
<feature type="region of interest" description="Disordered" evidence="1">
    <location>
        <begin position="336"/>
        <end position="379"/>
    </location>
</feature>
<keyword evidence="4" id="KW-1185">Reference proteome</keyword>
<dbReference type="Gene3D" id="1.20.58.340">
    <property type="entry name" value="Magnesium transport protein CorA, transmembrane region"/>
    <property type="match status" value="1"/>
</dbReference>
<feature type="compositionally biased region" description="Polar residues" evidence="1">
    <location>
        <begin position="351"/>
        <end position="363"/>
    </location>
</feature>
<evidence type="ECO:0000313" key="4">
    <source>
        <dbReference type="Proteomes" id="UP000007796"/>
    </source>
</evidence>
<sequence>MFDGEKRDLQSKGIPKAESQTITTNSIGASGRTLRLTRAAVGFRFVGDIFDRYWTCHFIEYIPYTKSDDISSNGGIITTIDKLKLKFGKKPYPDSWRQRKVLELHFMLRILDQLVENTNKLRNFVRTELGVKETFVDITLLNSGDYFSSSTQWQQLHQVLQSVEDELDSVKANVTERWESRDDRGQEKPRWTTNDERKYRSIINTLEAKIGNRMRDMRRARDSVHSLKIWLEHMQDQTRNDLSLRGAENIRFFTYVTVVFLPLGFAVSIFSMADTEPGHHMLVNMVVCAVVALALTTIALVNAKTMAAVAEDMSYTISRRTRAAMRRSLLGRHYLGRKAGRRDGQPDEGGNKNSKNQGETPGSETKEELRPPRRPPLRSTVDQSWHLWFWLANFHSRHI</sequence>
<dbReference type="GeneID" id="25978128"/>
<organism evidence="4">
    <name type="scientific">Grosmannia clavigera (strain kw1407 / UAMH 11150)</name>
    <name type="common">Blue stain fungus</name>
    <name type="synonym">Graphiocladiella clavigera</name>
    <dbReference type="NCBI Taxonomy" id="655863"/>
    <lineage>
        <taxon>Eukaryota</taxon>
        <taxon>Fungi</taxon>
        <taxon>Dikarya</taxon>
        <taxon>Ascomycota</taxon>
        <taxon>Pezizomycotina</taxon>
        <taxon>Sordariomycetes</taxon>
        <taxon>Sordariomycetidae</taxon>
        <taxon>Ophiostomatales</taxon>
        <taxon>Ophiostomataceae</taxon>
        <taxon>Leptographium</taxon>
    </lineage>
</organism>
<dbReference type="STRING" id="655863.F0XDT0"/>
<keyword evidence="2" id="KW-0472">Membrane</keyword>
<proteinExistence type="predicted"/>
<dbReference type="eggNOG" id="ENOG502SD64">
    <property type="taxonomic scope" value="Eukaryota"/>
</dbReference>
<dbReference type="EMBL" id="GL629765">
    <property type="protein sequence ID" value="EFX03559.1"/>
    <property type="molecule type" value="Genomic_DNA"/>
</dbReference>
<dbReference type="RefSeq" id="XP_014173041.1">
    <property type="nucleotide sequence ID" value="XM_014317566.1"/>
</dbReference>
<dbReference type="AlphaFoldDB" id="F0XDT0"/>
<protein>
    <recommendedName>
        <fullName evidence="5">Mg2+ transporter zinc transport protein</fullName>
    </recommendedName>
</protein>
<dbReference type="OrthoDB" id="5361176at2759"/>
<keyword evidence="2" id="KW-0812">Transmembrane</keyword>
<evidence type="ECO:0000313" key="3">
    <source>
        <dbReference type="EMBL" id="EFX03559.1"/>
    </source>
</evidence>
<dbReference type="InParanoid" id="F0XDT0"/>
<accession>F0XDT0</accession>
<keyword evidence="2" id="KW-1133">Transmembrane helix</keyword>
<feature type="transmembrane region" description="Helical" evidence="2">
    <location>
        <begin position="282"/>
        <end position="303"/>
    </location>
</feature>
<dbReference type="HOGENOM" id="CLU_690890_0_0_1"/>
<dbReference type="Proteomes" id="UP000007796">
    <property type="component" value="Unassembled WGS sequence"/>
</dbReference>
<evidence type="ECO:0000256" key="2">
    <source>
        <dbReference type="SAM" id="Phobius"/>
    </source>
</evidence>
<gene>
    <name evidence="3" type="ORF">CMQ_487</name>
</gene>